<keyword evidence="1" id="KW-0472">Membrane</keyword>
<dbReference type="RefSeq" id="WP_182107500.1">
    <property type="nucleotide sequence ID" value="NZ_JACFYF010000002.1"/>
</dbReference>
<evidence type="ECO:0000256" key="1">
    <source>
        <dbReference type="SAM" id="Phobius"/>
    </source>
</evidence>
<dbReference type="EMBL" id="JACFYF010000002">
    <property type="protein sequence ID" value="MBA5761837.1"/>
    <property type="molecule type" value="Genomic_DNA"/>
</dbReference>
<accession>A0A7W2FPF3</accession>
<evidence type="ECO:0000313" key="2">
    <source>
        <dbReference type="EMBL" id="MBA5761837.1"/>
    </source>
</evidence>
<dbReference type="AlphaFoldDB" id="A0A7W2FPF3"/>
<keyword evidence="1" id="KW-1133">Transmembrane helix</keyword>
<sequence length="30" mass="3157">MESDLKYALIITATIFAILISFGVVAIATA</sequence>
<dbReference type="NCBIfam" id="NF033411">
    <property type="entry name" value="small_mem_YnhF"/>
    <property type="match status" value="1"/>
</dbReference>
<proteinExistence type="predicted"/>
<dbReference type="Proteomes" id="UP000571701">
    <property type="component" value="Unassembled WGS sequence"/>
</dbReference>
<name>A0A7W2FPF3_9VIBR</name>
<reference evidence="2 3" key="1">
    <citation type="submission" date="2020-07" db="EMBL/GenBank/DDBJ databases">
        <title>Vibrio marinisediminis sp. nov., isolated from marine sediment.</title>
        <authorList>
            <person name="Ji X."/>
        </authorList>
    </citation>
    <scope>NUCLEOTIDE SEQUENCE [LARGE SCALE GENOMIC DNA]</scope>
    <source>
        <strain evidence="2 3">404</strain>
    </source>
</reference>
<evidence type="ECO:0000313" key="3">
    <source>
        <dbReference type="Proteomes" id="UP000571701"/>
    </source>
</evidence>
<dbReference type="InterPro" id="IPR047743">
    <property type="entry name" value="YnhF-like"/>
</dbReference>
<comment type="caution">
    <text evidence="2">The sequence shown here is derived from an EMBL/GenBank/DDBJ whole genome shotgun (WGS) entry which is preliminary data.</text>
</comment>
<keyword evidence="1" id="KW-0812">Transmembrane</keyword>
<keyword evidence="3" id="KW-1185">Reference proteome</keyword>
<protein>
    <submittedName>
        <fullName evidence="2">YnhF family membrane protein</fullName>
    </submittedName>
</protein>
<gene>
    <name evidence="2" type="primary">ynhF</name>
    <name evidence="2" type="ORF">H2O73_05695</name>
</gene>
<organism evidence="2 3">
    <name type="scientific">Vibrio marinisediminis</name>
    <dbReference type="NCBI Taxonomy" id="2758441"/>
    <lineage>
        <taxon>Bacteria</taxon>
        <taxon>Pseudomonadati</taxon>
        <taxon>Pseudomonadota</taxon>
        <taxon>Gammaproteobacteria</taxon>
        <taxon>Vibrionales</taxon>
        <taxon>Vibrionaceae</taxon>
        <taxon>Vibrio</taxon>
    </lineage>
</organism>
<feature type="transmembrane region" description="Helical" evidence="1">
    <location>
        <begin position="7"/>
        <end position="28"/>
    </location>
</feature>